<reference evidence="4 5" key="1">
    <citation type="submission" date="2014-05" db="EMBL/GenBank/DDBJ databases">
        <title>Draft genome sequence of a rare smut relative, Tilletiaria anomala UBC 951.</title>
        <authorList>
            <consortium name="DOE Joint Genome Institute"/>
            <person name="Toome M."/>
            <person name="Kuo A."/>
            <person name="Henrissat B."/>
            <person name="Lipzen A."/>
            <person name="Tritt A."/>
            <person name="Yoshinaga Y."/>
            <person name="Zane M."/>
            <person name="Barry K."/>
            <person name="Grigoriev I.V."/>
            <person name="Spatafora J.W."/>
            <person name="Aimea M.C."/>
        </authorList>
    </citation>
    <scope>NUCLEOTIDE SEQUENCE [LARGE SCALE GENOMIC DNA]</scope>
    <source>
        <strain evidence="4 5">UBC 951</strain>
    </source>
</reference>
<dbReference type="PANTHER" id="PTHR22881">
    <property type="entry name" value="BROMODOMAIN CONTAINING PROTEIN"/>
    <property type="match status" value="1"/>
</dbReference>
<dbReference type="InParanoid" id="A0A066VF35"/>
<dbReference type="SMART" id="SM00297">
    <property type="entry name" value="BROMO"/>
    <property type="match status" value="1"/>
</dbReference>
<evidence type="ECO:0000313" key="4">
    <source>
        <dbReference type="EMBL" id="KDN40096.1"/>
    </source>
</evidence>
<dbReference type="Pfam" id="PF00439">
    <property type="entry name" value="Bromodomain"/>
    <property type="match status" value="1"/>
</dbReference>
<dbReference type="OrthoDB" id="21449at2759"/>
<accession>A0A066VF35</accession>
<evidence type="ECO:0000313" key="5">
    <source>
        <dbReference type="Proteomes" id="UP000027361"/>
    </source>
</evidence>
<comment type="caution">
    <text evidence="4">The sequence shown here is derived from an EMBL/GenBank/DDBJ whole genome shotgun (WGS) entry which is preliminary data.</text>
</comment>
<dbReference type="HOGENOM" id="CLU_129458_3_0_1"/>
<gene>
    <name evidence="4" type="ORF">K437DRAFT_227531</name>
</gene>
<dbReference type="Gene3D" id="1.20.920.10">
    <property type="entry name" value="Bromodomain-like"/>
    <property type="match status" value="1"/>
</dbReference>
<dbReference type="GeneID" id="25262631"/>
<dbReference type="InterPro" id="IPR051831">
    <property type="entry name" value="Bromodomain_contain_prot"/>
</dbReference>
<evidence type="ECO:0000256" key="1">
    <source>
        <dbReference type="ARBA" id="ARBA00023117"/>
    </source>
</evidence>
<sequence>MYFAEPVPIEEVPGYAEVIKQPMDFGTIRSRVESSCYLDAESFIADMQLVTSNAMEFNPPESSYYQTAERI</sequence>
<dbReference type="RefSeq" id="XP_013241280.1">
    <property type="nucleotide sequence ID" value="XM_013385826.1"/>
</dbReference>
<organism evidence="4 5">
    <name type="scientific">Tilletiaria anomala (strain ATCC 24038 / CBS 436.72 / UBC 951)</name>
    <dbReference type="NCBI Taxonomy" id="1037660"/>
    <lineage>
        <taxon>Eukaryota</taxon>
        <taxon>Fungi</taxon>
        <taxon>Dikarya</taxon>
        <taxon>Basidiomycota</taxon>
        <taxon>Ustilaginomycotina</taxon>
        <taxon>Exobasidiomycetes</taxon>
        <taxon>Georgefischeriales</taxon>
        <taxon>Tilletiariaceae</taxon>
        <taxon>Tilletiaria</taxon>
    </lineage>
</organism>
<feature type="non-terminal residue" evidence="4">
    <location>
        <position position="71"/>
    </location>
</feature>
<name>A0A066VF35_TILAU</name>
<evidence type="ECO:0000256" key="2">
    <source>
        <dbReference type="PROSITE-ProRule" id="PRU00035"/>
    </source>
</evidence>
<dbReference type="CDD" id="cd04369">
    <property type="entry name" value="Bromodomain"/>
    <property type="match status" value="1"/>
</dbReference>
<dbReference type="STRING" id="1037660.A0A066VF35"/>
<dbReference type="AlphaFoldDB" id="A0A066VF35"/>
<feature type="domain" description="Bromo" evidence="3">
    <location>
        <begin position="1"/>
        <end position="65"/>
    </location>
</feature>
<dbReference type="InterPro" id="IPR036427">
    <property type="entry name" value="Bromodomain-like_sf"/>
</dbReference>
<dbReference type="GO" id="GO:0006325">
    <property type="term" value="P:chromatin organization"/>
    <property type="evidence" value="ECO:0007669"/>
    <property type="project" value="UniProtKB-ARBA"/>
</dbReference>
<dbReference type="EMBL" id="JMSN01000095">
    <property type="protein sequence ID" value="KDN40096.1"/>
    <property type="molecule type" value="Genomic_DNA"/>
</dbReference>
<dbReference type="OMA" id="NREYTHI"/>
<evidence type="ECO:0000259" key="3">
    <source>
        <dbReference type="PROSITE" id="PS50014"/>
    </source>
</evidence>
<dbReference type="PANTHER" id="PTHR22881:SF27">
    <property type="entry name" value="BROMODOMAIN CONTAINING 7_9"/>
    <property type="match status" value="1"/>
</dbReference>
<keyword evidence="1 2" id="KW-0103">Bromodomain</keyword>
<protein>
    <submittedName>
        <fullName evidence="4">Bromodomain-containing protein</fullName>
    </submittedName>
</protein>
<dbReference type="Proteomes" id="UP000027361">
    <property type="component" value="Unassembled WGS sequence"/>
</dbReference>
<proteinExistence type="predicted"/>
<keyword evidence="5" id="KW-1185">Reference proteome</keyword>
<dbReference type="PROSITE" id="PS50014">
    <property type="entry name" value="BROMODOMAIN_2"/>
    <property type="match status" value="1"/>
</dbReference>
<dbReference type="SUPFAM" id="SSF47370">
    <property type="entry name" value="Bromodomain"/>
    <property type="match status" value="1"/>
</dbReference>
<dbReference type="PRINTS" id="PR00503">
    <property type="entry name" value="BROMODOMAIN"/>
</dbReference>
<dbReference type="InterPro" id="IPR001487">
    <property type="entry name" value="Bromodomain"/>
</dbReference>